<gene>
    <name evidence="2" type="ORF">ACFSL4_07380</name>
</gene>
<reference evidence="3" key="1">
    <citation type="journal article" date="2019" name="Int. J. Syst. Evol. Microbiol.">
        <title>The Global Catalogue of Microorganisms (GCM) 10K type strain sequencing project: providing services to taxonomists for standard genome sequencing and annotation.</title>
        <authorList>
            <consortium name="The Broad Institute Genomics Platform"/>
            <consortium name="The Broad Institute Genome Sequencing Center for Infectious Disease"/>
            <person name="Wu L."/>
            <person name="Ma J."/>
        </authorList>
    </citation>
    <scope>NUCLEOTIDE SEQUENCE [LARGE SCALE GENOMIC DNA]</scope>
    <source>
        <strain evidence="3">CGMCC 1.12470</strain>
    </source>
</reference>
<sequence>MPVTHLTRRIKLKTAETVVPWVTRIRPGHGLERLGSVYGGWWVPTDLITGDSLVYAAGVGEDISFDLALIRRFGCEVWAMDPTPRSIAFAEGVTEPRWHFLPNGLWRENAVVHFHPPVDPAHVSHSATEVRGRGPGFDAQCHTLATFMKMAGHQRVDLLKMDIEGAEEPVLDRILAEGPLPRVLCIEFDTPQGPWSLRRRLRRLENAGYVIRHAEARNYTLTHG</sequence>
<dbReference type="GO" id="GO:0008168">
    <property type="term" value="F:methyltransferase activity"/>
    <property type="evidence" value="ECO:0007669"/>
    <property type="project" value="UniProtKB-KW"/>
</dbReference>
<protein>
    <submittedName>
        <fullName evidence="2">FkbM family methyltransferase</fullName>
    </submittedName>
</protein>
<dbReference type="InterPro" id="IPR026913">
    <property type="entry name" value="METTL24"/>
</dbReference>
<dbReference type="EMBL" id="JBHUDX010000019">
    <property type="protein sequence ID" value="MFD1658048.1"/>
    <property type="molecule type" value="Genomic_DNA"/>
</dbReference>
<evidence type="ECO:0000313" key="2">
    <source>
        <dbReference type="EMBL" id="MFD1658048.1"/>
    </source>
</evidence>
<dbReference type="PANTHER" id="PTHR32026">
    <property type="entry name" value="METHYLTRANSFERASE-LIKE PROTEIN 24"/>
    <property type="match status" value="1"/>
</dbReference>
<dbReference type="InterPro" id="IPR006342">
    <property type="entry name" value="FkbM_mtfrase"/>
</dbReference>
<evidence type="ECO:0000313" key="3">
    <source>
        <dbReference type="Proteomes" id="UP001597261"/>
    </source>
</evidence>
<dbReference type="GO" id="GO:0032259">
    <property type="term" value="P:methylation"/>
    <property type="evidence" value="ECO:0007669"/>
    <property type="project" value="UniProtKB-KW"/>
</dbReference>
<dbReference type="NCBIfam" id="TIGR01444">
    <property type="entry name" value="fkbM_fam"/>
    <property type="match status" value="1"/>
</dbReference>
<organism evidence="2 3">
    <name type="scientific">Streptomyces caeni</name>
    <dbReference type="NCBI Taxonomy" id="2307231"/>
    <lineage>
        <taxon>Bacteria</taxon>
        <taxon>Bacillati</taxon>
        <taxon>Actinomycetota</taxon>
        <taxon>Actinomycetes</taxon>
        <taxon>Kitasatosporales</taxon>
        <taxon>Streptomycetaceae</taxon>
        <taxon>Streptomyces</taxon>
    </lineage>
</organism>
<keyword evidence="3" id="KW-1185">Reference proteome</keyword>
<dbReference type="InterPro" id="IPR029063">
    <property type="entry name" value="SAM-dependent_MTases_sf"/>
</dbReference>
<comment type="caution">
    <text evidence="2">The sequence shown here is derived from an EMBL/GenBank/DDBJ whole genome shotgun (WGS) entry which is preliminary data.</text>
</comment>
<evidence type="ECO:0000259" key="1">
    <source>
        <dbReference type="Pfam" id="PF05050"/>
    </source>
</evidence>
<proteinExistence type="predicted"/>
<feature type="domain" description="Methyltransferase FkbM" evidence="1">
    <location>
        <begin position="132"/>
        <end position="210"/>
    </location>
</feature>
<keyword evidence="2" id="KW-0808">Transferase</keyword>
<accession>A0ABW4INI4</accession>
<dbReference type="Pfam" id="PF05050">
    <property type="entry name" value="Methyltransf_21"/>
    <property type="match status" value="1"/>
</dbReference>
<dbReference type="PANTHER" id="PTHR32026:SF10">
    <property type="entry name" value="METHYLTRANSFERASE-LIKE PROTEIN 24-RELATED"/>
    <property type="match status" value="1"/>
</dbReference>
<name>A0ABW4INI4_9ACTN</name>
<dbReference type="RefSeq" id="WP_381079802.1">
    <property type="nucleotide sequence ID" value="NZ_JBHUDX010000019.1"/>
</dbReference>
<dbReference type="Proteomes" id="UP001597261">
    <property type="component" value="Unassembled WGS sequence"/>
</dbReference>
<dbReference type="SUPFAM" id="SSF53335">
    <property type="entry name" value="S-adenosyl-L-methionine-dependent methyltransferases"/>
    <property type="match status" value="1"/>
</dbReference>
<keyword evidence="2" id="KW-0489">Methyltransferase</keyword>
<dbReference type="Gene3D" id="3.40.50.150">
    <property type="entry name" value="Vaccinia Virus protein VP39"/>
    <property type="match status" value="1"/>
</dbReference>